<dbReference type="InterPro" id="IPR001387">
    <property type="entry name" value="Cro/C1-type_HTH"/>
</dbReference>
<evidence type="ECO:0000313" key="3">
    <source>
        <dbReference type="EMBL" id="MFD2169834.1"/>
    </source>
</evidence>
<dbReference type="PROSITE" id="PS50943">
    <property type="entry name" value="HTH_CROC1"/>
    <property type="match status" value="1"/>
</dbReference>
<dbReference type="RefSeq" id="WP_386045292.1">
    <property type="nucleotide sequence ID" value="NZ_JBHUIO010000005.1"/>
</dbReference>
<reference evidence="4" key="1">
    <citation type="journal article" date="2019" name="Int. J. Syst. Evol. Microbiol.">
        <title>The Global Catalogue of Microorganisms (GCM) 10K type strain sequencing project: providing services to taxonomists for standard genome sequencing and annotation.</title>
        <authorList>
            <consortium name="The Broad Institute Genomics Platform"/>
            <consortium name="The Broad Institute Genome Sequencing Center for Infectious Disease"/>
            <person name="Wu L."/>
            <person name="Ma J."/>
        </authorList>
    </citation>
    <scope>NUCLEOTIDE SEQUENCE [LARGE SCALE GENOMIC DNA]</scope>
    <source>
        <strain evidence="4">CGMCC 1.13574</strain>
    </source>
</reference>
<dbReference type="PANTHER" id="PTHR46797">
    <property type="entry name" value="HTH-TYPE TRANSCRIPTIONAL REGULATOR"/>
    <property type="match status" value="1"/>
</dbReference>
<dbReference type="InterPro" id="IPR011051">
    <property type="entry name" value="RmlC_Cupin_sf"/>
</dbReference>
<dbReference type="SMART" id="SM00530">
    <property type="entry name" value="HTH_XRE"/>
    <property type="match status" value="1"/>
</dbReference>
<dbReference type="InterPro" id="IPR013096">
    <property type="entry name" value="Cupin_2"/>
</dbReference>
<sequence length="176" mass="19583">MDIGSMIREIRKRKNVTIPQLCEGTGLSKGFVSNIENNKTSPSIATLESIADYLEVPLAYFLLKKEDRMHVVRKEQREVSLFGKDNLKIEKLTMHGGLRMKLVEMPPGSASGETLHSHEGEECHLILQGKVTAVQGDEAVELTAGDSFSWKSCVPHRVINKGDEPALILIANYKPR</sequence>
<evidence type="ECO:0000313" key="4">
    <source>
        <dbReference type="Proteomes" id="UP001597343"/>
    </source>
</evidence>
<dbReference type="Gene3D" id="1.10.260.40">
    <property type="entry name" value="lambda repressor-like DNA-binding domains"/>
    <property type="match status" value="1"/>
</dbReference>
<keyword evidence="4" id="KW-1185">Reference proteome</keyword>
<dbReference type="SUPFAM" id="SSF47413">
    <property type="entry name" value="lambda repressor-like DNA-binding domains"/>
    <property type="match status" value="1"/>
</dbReference>
<organism evidence="3 4">
    <name type="scientific">Tumebacillus lipolyticus</name>
    <dbReference type="NCBI Taxonomy" id="1280370"/>
    <lineage>
        <taxon>Bacteria</taxon>
        <taxon>Bacillati</taxon>
        <taxon>Bacillota</taxon>
        <taxon>Bacilli</taxon>
        <taxon>Bacillales</taxon>
        <taxon>Alicyclobacillaceae</taxon>
        <taxon>Tumebacillus</taxon>
    </lineage>
</organism>
<dbReference type="EMBL" id="JBHUIO010000005">
    <property type="protein sequence ID" value="MFD2169834.1"/>
    <property type="molecule type" value="Genomic_DNA"/>
</dbReference>
<evidence type="ECO:0000259" key="2">
    <source>
        <dbReference type="PROSITE" id="PS50943"/>
    </source>
</evidence>
<comment type="caution">
    <text evidence="3">The sequence shown here is derived from an EMBL/GenBank/DDBJ whole genome shotgun (WGS) entry which is preliminary data.</text>
</comment>
<evidence type="ECO:0000256" key="1">
    <source>
        <dbReference type="ARBA" id="ARBA00023125"/>
    </source>
</evidence>
<dbReference type="InterPro" id="IPR050807">
    <property type="entry name" value="TransReg_Diox_bact_type"/>
</dbReference>
<dbReference type="Gene3D" id="2.60.120.10">
    <property type="entry name" value="Jelly Rolls"/>
    <property type="match status" value="1"/>
</dbReference>
<gene>
    <name evidence="3" type="ORF">ACFSOY_07480</name>
</gene>
<name>A0ABW4ZVZ8_9BACL</name>
<dbReference type="InterPro" id="IPR010982">
    <property type="entry name" value="Lambda_DNA-bd_dom_sf"/>
</dbReference>
<dbReference type="InterPro" id="IPR014710">
    <property type="entry name" value="RmlC-like_jellyroll"/>
</dbReference>
<dbReference type="Pfam" id="PF01381">
    <property type="entry name" value="HTH_3"/>
    <property type="match status" value="1"/>
</dbReference>
<dbReference type="CDD" id="cd02209">
    <property type="entry name" value="cupin_XRE_C"/>
    <property type="match status" value="1"/>
</dbReference>
<dbReference type="Pfam" id="PF07883">
    <property type="entry name" value="Cupin_2"/>
    <property type="match status" value="1"/>
</dbReference>
<feature type="domain" description="HTH cro/C1-type" evidence="2">
    <location>
        <begin position="7"/>
        <end position="61"/>
    </location>
</feature>
<protein>
    <submittedName>
        <fullName evidence="3">Helix-turn-helix domain-containing protein</fullName>
    </submittedName>
</protein>
<dbReference type="PANTHER" id="PTHR46797:SF2">
    <property type="entry name" value="TRANSCRIPTIONAL REGULATOR"/>
    <property type="match status" value="1"/>
</dbReference>
<keyword evidence="1" id="KW-0238">DNA-binding</keyword>
<accession>A0ABW4ZVZ8</accession>
<proteinExistence type="predicted"/>
<dbReference type="CDD" id="cd00093">
    <property type="entry name" value="HTH_XRE"/>
    <property type="match status" value="1"/>
</dbReference>
<dbReference type="Proteomes" id="UP001597343">
    <property type="component" value="Unassembled WGS sequence"/>
</dbReference>
<dbReference type="SUPFAM" id="SSF51182">
    <property type="entry name" value="RmlC-like cupins"/>
    <property type="match status" value="1"/>
</dbReference>